<dbReference type="EMBL" id="JABBNT010000001">
    <property type="protein sequence ID" value="NMM43372.1"/>
    <property type="molecule type" value="Genomic_DNA"/>
</dbReference>
<evidence type="ECO:0000259" key="4">
    <source>
        <dbReference type="PROSITE" id="PS50043"/>
    </source>
</evidence>
<sequence>MDKLFGAWNAAAAAAFNALGTDDFPEKVEAALRTILDFDILMVFGYCGAERPIGCYHNMEPNRSKTVIDAYASGPYLLDPFYSAAMDLKVSGVRRLKTMAPDHFYSSEYYKHHYVLTGIRDEVGIVCRPRNWTGVVISLTRPVSAPVFGRRDLTAIRDVEPLLRLMAENHWGRDEYGPGAPSGAERRQDPINETLNRMSFGILTPREIEITSLILRGHSNVSIADSLSISPGTVKIHRKNIHQKLEISNQSELFAMFIRELSTSAAA</sequence>
<dbReference type="Gene3D" id="1.10.10.10">
    <property type="entry name" value="Winged helix-like DNA-binding domain superfamily/Winged helix DNA-binding domain"/>
    <property type="match status" value="1"/>
</dbReference>
<dbReference type="InterPro" id="IPR000792">
    <property type="entry name" value="Tscrpt_reg_LuxR_C"/>
</dbReference>
<evidence type="ECO:0000313" key="5">
    <source>
        <dbReference type="EMBL" id="NMM43372.1"/>
    </source>
</evidence>
<dbReference type="SMART" id="SM00421">
    <property type="entry name" value="HTH_LUXR"/>
    <property type="match status" value="1"/>
</dbReference>
<reference evidence="5 6" key="1">
    <citation type="submission" date="2020-04" db="EMBL/GenBank/DDBJ databases">
        <title>Rhodospirillaceae bacterium KN72 isolated from deep sea.</title>
        <authorList>
            <person name="Zhang D.-C."/>
        </authorList>
    </citation>
    <scope>NUCLEOTIDE SEQUENCE [LARGE SCALE GENOMIC DNA]</scope>
    <source>
        <strain evidence="5 6">KN72</strain>
    </source>
</reference>
<dbReference type="PANTHER" id="PTHR44688">
    <property type="entry name" value="DNA-BINDING TRANSCRIPTIONAL ACTIVATOR DEVR_DOSR"/>
    <property type="match status" value="1"/>
</dbReference>
<evidence type="ECO:0000256" key="1">
    <source>
        <dbReference type="ARBA" id="ARBA00023015"/>
    </source>
</evidence>
<accession>A0A7Y0HEX1</accession>
<dbReference type="Pfam" id="PF00196">
    <property type="entry name" value="GerE"/>
    <property type="match status" value="1"/>
</dbReference>
<dbReference type="PANTHER" id="PTHR44688:SF16">
    <property type="entry name" value="DNA-BINDING TRANSCRIPTIONAL ACTIVATOR DEVR_DOSR"/>
    <property type="match status" value="1"/>
</dbReference>
<dbReference type="PRINTS" id="PR00038">
    <property type="entry name" value="HTHLUXR"/>
</dbReference>
<dbReference type="SUPFAM" id="SSF46894">
    <property type="entry name" value="C-terminal effector domain of the bipartite response regulators"/>
    <property type="match status" value="1"/>
</dbReference>
<protein>
    <submittedName>
        <fullName evidence="5">Helix-turn-helix transcriptional regulator</fullName>
    </submittedName>
</protein>
<keyword evidence="2" id="KW-0238">DNA-binding</keyword>
<keyword evidence="3" id="KW-0804">Transcription</keyword>
<evidence type="ECO:0000256" key="3">
    <source>
        <dbReference type="ARBA" id="ARBA00023163"/>
    </source>
</evidence>
<proteinExistence type="predicted"/>
<feature type="domain" description="HTH luxR-type" evidence="4">
    <location>
        <begin position="196"/>
        <end position="261"/>
    </location>
</feature>
<evidence type="ECO:0000313" key="6">
    <source>
        <dbReference type="Proteomes" id="UP000539372"/>
    </source>
</evidence>
<dbReference type="PROSITE" id="PS50043">
    <property type="entry name" value="HTH_LUXR_2"/>
    <property type="match status" value="1"/>
</dbReference>
<dbReference type="RefSeq" id="WP_169623655.1">
    <property type="nucleotide sequence ID" value="NZ_JABBNT010000001.1"/>
</dbReference>
<dbReference type="AlphaFoldDB" id="A0A7Y0HEX1"/>
<keyword evidence="6" id="KW-1185">Reference proteome</keyword>
<keyword evidence="1" id="KW-0805">Transcription regulation</keyword>
<name>A0A7Y0HEX1_9PROT</name>
<dbReference type="Proteomes" id="UP000539372">
    <property type="component" value="Unassembled WGS sequence"/>
</dbReference>
<organism evidence="5 6">
    <name type="scientific">Pacificispira spongiicola</name>
    <dbReference type="NCBI Taxonomy" id="2729598"/>
    <lineage>
        <taxon>Bacteria</taxon>
        <taxon>Pseudomonadati</taxon>
        <taxon>Pseudomonadota</taxon>
        <taxon>Alphaproteobacteria</taxon>
        <taxon>Rhodospirillales</taxon>
        <taxon>Rhodospirillaceae</taxon>
        <taxon>Pacificispira</taxon>
    </lineage>
</organism>
<dbReference type="InterPro" id="IPR036388">
    <property type="entry name" value="WH-like_DNA-bd_sf"/>
</dbReference>
<dbReference type="GO" id="GO:0003677">
    <property type="term" value="F:DNA binding"/>
    <property type="evidence" value="ECO:0007669"/>
    <property type="project" value="UniProtKB-KW"/>
</dbReference>
<dbReference type="PROSITE" id="PS00622">
    <property type="entry name" value="HTH_LUXR_1"/>
    <property type="match status" value="1"/>
</dbReference>
<dbReference type="CDD" id="cd06170">
    <property type="entry name" value="LuxR_C_like"/>
    <property type="match status" value="1"/>
</dbReference>
<comment type="caution">
    <text evidence="5">The sequence shown here is derived from an EMBL/GenBank/DDBJ whole genome shotgun (WGS) entry which is preliminary data.</text>
</comment>
<dbReference type="InterPro" id="IPR016032">
    <property type="entry name" value="Sig_transdc_resp-reg_C-effctor"/>
</dbReference>
<evidence type="ECO:0000256" key="2">
    <source>
        <dbReference type="ARBA" id="ARBA00023125"/>
    </source>
</evidence>
<gene>
    <name evidence="5" type="ORF">HH303_02700</name>
</gene>
<dbReference type="GO" id="GO:0006355">
    <property type="term" value="P:regulation of DNA-templated transcription"/>
    <property type="evidence" value="ECO:0007669"/>
    <property type="project" value="InterPro"/>
</dbReference>